<organism evidence="1 2">
    <name type="scientific">Zymoseptoria brevis</name>
    <dbReference type="NCBI Taxonomy" id="1047168"/>
    <lineage>
        <taxon>Eukaryota</taxon>
        <taxon>Fungi</taxon>
        <taxon>Dikarya</taxon>
        <taxon>Ascomycota</taxon>
        <taxon>Pezizomycotina</taxon>
        <taxon>Dothideomycetes</taxon>
        <taxon>Dothideomycetidae</taxon>
        <taxon>Mycosphaerellales</taxon>
        <taxon>Mycosphaerellaceae</taxon>
        <taxon>Zymoseptoria</taxon>
    </lineage>
</organism>
<evidence type="ECO:0000313" key="2">
    <source>
        <dbReference type="Proteomes" id="UP000033647"/>
    </source>
</evidence>
<protein>
    <submittedName>
        <fullName evidence="1">Uncharacterized protein</fullName>
    </submittedName>
</protein>
<proteinExistence type="predicted"/>
<name>A0A0F4GFJ7_9PEZI</name>
<dbReference type="AlphaFoldDB" id="A0A0F4GFJ7"/>
<comment type="caution">
    <text evidence="1">The sequence shown here is derived from an EMBL/GenBank/DDBJ whole genome shotgun (WGS) entry which is preliminary data.</text>
</comment>
<gene>
    <name evidence="1" type="ORF">TI39_contig698g00001</name>
</gene>
<evidence type="ECO:0000313" key="1">
    <source>
        <dbReference type="EMBL" id="KJX96211.1"/>
    </source>
</evidence>
<dbReference type="EMBL" id="LAFY01000690">
    <property type="protein sequence ID" value="KJX96211.1"/>
    <property type="molecule type" value="Genomic_DNA"/>
</dbReference>
<keyword evidence="2" id="KW-1185">Reference proteome</keyword>
<dbReference type="Proteomes" id="UP000033647">
    <property type="component" value="Unassembled WGS sequence"/>
</dbReference>
<accession>A0A0F4GFJ7</accession>
<reference evidence="1 2" key="1">
    <citation type="submission" date="2015-03" db="EMBL/GenBank/DDBJ databases">
        <title>RNA-seq based gene annotation and comparative genomics of four Zymoseptoria species reveal species-specific pathogenicity related genes and transposable element activity.</title>
        <authorList>
            <person name="Grandaubert J."/>
            <person name="Bhattacharyya A."/>
            <person name="Stukenbrock E.H."/>
        </authorList>
    </citation>
    <scope>NUCLEOTIDE SEQUENCE [LARGE SCALE GENOMIC DNA]</scope>
    <source>
        <strain evidence="1 2">Zb18110</strain>
    </source>
</reference>
<sequence>MLSGSSGCAPEPLDLMGIQSAMLDHWARLTQIMSDSDSASNHRPFSVRRFHAFRCRAAELRHGLVSAHIWVGLWLYPEFRHGLALAQNLHDFLESNGSEMPKGR</sequence>